<evidence type="ECO:0000256" key="12">
    <source>
        <dbReference type="SAM" id="MobiDB-lite"/>
    </source>
</evidence>
<keyword evidence="6 11" id="KW-0067">ATP-binding</keyword>
<feature type="region of interest" description="Disordered" evidence="12">
    <location>
        <begin position="300"/>
        <end position="328"/>
    </location>
</feature>
<protein>
    <recommendedName>
        <fullName evidence="11">Potassium-transporting ATPase KdpC subunit</fullName>
    </recommendedName>
    <alternativeName>
        <fullName evidence="11">ATP phosphohydrolase [potassium-transporting] C chain</fullName>
    </alternativeName>
    <alternativeName>
        <fullName evidence="11">Potassium-binding and translocating subunit C</fullName>
    </alternativeName>
    <alternativeName>
        <fullName evidence="11">Potassium-translocating ATPase C chain</fullName>
    </alternativeName>
</protein>
<evidence type="ECO:0000256" key="6">
    <source>
        <dbReference type="ARBA" id="ARBA00022840"/>
    </source>
</evidence>
<evidence type="ECO:0000256" key="10">
    <source>
        <dbReference type="ARBA" id="ARBA00023136"/>
    </source>
</evidence>
<dbReference type="AlphaFoldDB" id="A0A919VR26"/>
<gene>
    <name evidence="11 13" type="primary">kdpC</name>
    <name evidence="13" type="ORF">Aco04nite_31670</name>
</gene>
<name>A0A919VR26_9ACTN</name>
<evidence type="ECO:0000313" key="14">
    <source>
        <dbReference type="Proteomes" id="UP000680865"/>
    </source>
</evidence>
<feature type="region of interest" description="Disordered" evidence="12">
    <location>
        <begin position="75"/>
        <end position="95"/>
    </location>
</feature>
<dbReference type="InterPro" id="IPR008164">
    <property type="entry name" value="XGLTT_rpt"/>
</dbReference>
<evidence type="ECO:0000256" key="11">
    <source>
        <dbReference type="HAMAP-Rule" id="MF_00276"/>
    </source>
</evidence>
<comment type="subunit">
    <text evidence="11">The system is composed of three essential subunits: KdpA, KdpB and KdpC.</text>
</comment>
<organism evidence="13 14">
    <name type="scientific">Winogradskya consettensis</name>
    <dbReference type="NCBI Taxonomy" id="113560"/>
    <lineage>
        <taxon>Bacteria</taxon>
        <taxon>Bacillati</taxon>
        <taxon>Actinomycetota</taxon>
        <taxon>Actinomycetes</taxon>
        <taxon>Micromonosporales</taxon>
        <taxon>Micromonosporaceae</taxon>
        <taxon>Winogradskya</taxon>
    </lineage>
</organism>
<dbReference type="Pfam" id="PF01744">
    <property type="entry name" value="GLTT"/>
    <property type="match status" value="1"/>
</dbReference>
<dbReference type="HAMAP" id="MF_00276">
    <property type="entry name" value="KdpC"/>
    <property type="match status" value="1"/>
</dbReference>
<comment type="caution">
    <text evidence="13">The sequence shown here is derived from an EMBL/GenBank/DDBJ whole genome shotgun (WGS) entry which is preliminary data.</text>
</comment>
<evidence type="ECO:0000256" key="4">
    <source>
        <dbReference type="ARBA" id="ARBA00022692"/>
    </source>
</evidence>
<keyword evidence="9 11" id="KW-0406">Ion transport</keyword>
<dbReference type="EMBL" id="BOQP01000016">
    <property type="protein sequence ID" value="GIM72732.1"/>
    <property type="molecule type" value="Genomic_DNA"/>
</dbReference>
<keyword evidence="8 11" id="KW-1133">Transmembrane helix</keyword>
<feature type="transmembrane region" description="Helical" evidence="11">
    <location>
        <begin position="12"/>
        <end position="35"/>
    </location>
</feature>
<evidence type="ECO:0000313" key="13">
    <source>
        <dbReference type="EMBL" id="GIM72732.1"/>
    </source>
</evidence>
<keyword evidence="14" id="KW-1185">Reference proteome</keyword>
<keyword evidence="10 11" id="KW-0472">Membrane</keyword>
<evidence type="ECO:0000256" key="5">
    <source>
        <dbReference type="ARBA" id="ARBA00022741"/>
    </source>
</evidence>
<evidence type="ECO:0000256" key="7">
    <source>
        <dbReference type="ARBA" id="ARBA00022958"/>
    </source>
</evidence>
<evidence type="ECO:0000256" key="8">
    <source>
        <dbReference type="ARBA" id="ARBA00022989"/>
    </source>
</evidence>
<evidence type="ECO:0000256" key="1">
    <source>
        <dbReference type="ARBA" id="ARBA00022448"/>
    </source>
</evidence>
<dbReference type="GO" id="GO:0005886">
    <property type="term" value="C:plasma membrane"/>
    <property type="evidence" value="ECO:0007669"/>
    <property type="project" value="UniProtKB-SubCell"/>
</dbReference>
<evidence type="ECO:0000256" key="2">
    <source>
        <dbReference type="ARBA" id="ARBA00022475"/>
    </source>
</evidence>
<evidence type="ECO:0000256" key="3">
    <source>
        <dbReference type="ARBA" id="ARBA00022538"/>
    </source>
</evidence>
<evidence type="ECO:0000256" key="9">
    <source>
        <dbReference type="ARBA" id="ARBA00023065"/>
    </source>
</evidence>
<keyword evidence="3 11" id="KW-0633">Potassium transport</keyword>
<sequence length="328" mass="33030">MRLPSWLSQHLAALRALLVLTILLGLAYPLLLVAVGRIPGLSDKANGSLVAHGSVLIGQAFTDADGNPVPRYFQSRPSAAGDGYDPTATSASNLGPNSVVDTLADNPDDASQSLLTQVCARSLAVGTLEGVSGARPFCTADGVGAVLAVFHRDGFTGPITRVVSVNQTGTPFVATYDGVTVEPATIGDDYQALGGIITPIRGDAPSHPAVPADAVTASASGLDPHISPAYAALQVPRIARERGLSQDAVRKLVHDNTTDRALGFLGEPAVNVLKLNLALDGLAPNGPAANGPAANGLAPNGLAPNGLTADGPAANGLTADGLTAGGQK</sequence>
<comment type="function">
    <text evidence="11">Part of the high-affinity ATP-driven potassium transport (or Kdp) system, which catalyzes the hydrolysis of ATP coupled with the electrogenic transport of potassium into the cytoplasm. This subunit acts as a catalytic chaperone that increases the ATP-binding affinity of the ATP-hydrolyzing subunit KdpB by the formation of a transient KdpB/KdpC/ATP ternary complex.</text>
</comment>
<keyword evidence="5 11" id="KW-0547">Nucleotide-binding</keyword>
<dbReference type="PANTHER" id="PTHR30042">
    <property type="entry name" value="POTASSIUM-TRANSPORTING ATPASE C CHAIN"/>
    <property type="match status" value="1"/>
</dbReference>
<comment type="subcellular location">
    <subcellularLocation>
        <location evidence="11">Cell membrane</location>
        <topology evidence="11">Single-pass membrane protein</topology>
    </subcellularLocation>
</comment>
<dbReference type="Pfam" id="PF02669">
    <property type="entry name" value="KdpC"/>
    <property type="match status" value="2"/>
</dbReference>
<reference evidence="13" key="1">
    <citation type="submission" date="2021-03" db="EMBL/GenBank/DDBJ databases">
        <title>Whole genome shotgun sequence of Actinoplanes consettensis NBRC 14913.</title>
        <authorList>
            <person name="Komaki H."/>
            <person name="Tamura T."/>
        </authorList>
    </citation>
    <scope>NUCLEOTIDE SEQUENCE</scope>
    <source>
        <strain evidence="13">NBRC 14913</strain>
    </source>
</reference>
<dbReference type="Proteomes" id="UP000680865">
    <property type="component" value="Unassembled WGS sequence"/>
</dbReference>
<keyword evidence="1 11" id="KW-0813">Transport</keyword>
<accession>A0A919VR26</accession>
<dbReference type="InterPro" id="IPR003820">
    <property type="entry name" value="KdpC"/>
</dbReference>
<keyword evidence="4 11" id="KW-0812">Transmembrane</keyword>
<keyword evidence="2 11" id="KW-1003">Cell membrane</keyword>
<keyword evidence="7 11" id="KW-0630">Potassium</keyword>
<dbReference type="PANTHER" id="PTHR30042:SF2">
    <property type="entry name" value="POTASSIUM-TRANSPORTING ATPASE KDPC SUBUNIT"/>
    <property type="match status" value="1"/>
</dbReference>
<dbReference type="GO" id="GO:0008556">
    <property type="term" value="F:P-type potassium transmembrane transporter activity"/>
    <property type="evidence" value="ECO:0007669"/>
    <property type="project" value="InterPro"/>
</dbReference>
<dbReference type="GO" id="GO:0005524">
    <property type="term" value="F:ATP binding"/>
    <property type="evidence" value="ECO:0007669"/>
    <property type="project" value="UniProtKB-UniRule"/>
</dbReference>
<proteinExistence type="inferred from homology"/>
<comment type="similarity">
    <text evidence="11">Belongs to the KdpC family.</text>
</comment>